<evidence type="ECO:0000256" key="1">
    <source>
        <dbReference type="ARBA" id="ARBA00004141"/>
    </source>
</evidence>
<dbReference type="EMBL" id="KB298735">
    <property type="protein sequence ID" value="ELU08808.1"/>
    <property type="molecule type" value="Genomic_DNA"/>
</dbReference>
<feature type="domain" description="G-protein coupled receptors family 1 profile" evidence="11">
    <location>
        <begin position="63"/>
        <end position="313"/>
    </location>
</feature>
<reference evidence="14" key="1">
    <citation type="submission" date="2012-12" db="EMBL/GenBank/DDBJ databases">
        <authorList>
            <person name="Hellsten U."/>
            <person name="Grimwood J."/>
            <person name="Chapman J.A."/>
            <person name="Shapiro H."/>
            <person name="Aerts A."/>
            <person name="Otillar R.P."/>
            <person name="Terry A.Y."/>
            <person name="Boore J.L."/>
            <person name="Simakov O."/>
            <person name="Marletaz F."/>
            <person name="Cho S.-J."/>
            <person name="Edsinger-Gonzales E."/>
            <person name="Havlak P."/>
            <person name="Kuo D.-H."/>
            <person name="Larsson T."/>
            <person name="Lv J."/>
            <person name="Arendt D."/>
            <person name="Savage R."/>
            <person name="Osoegawa K."/>
            <person name="de Jong P."/>
            <person name="Lindberg D.R."/>
            <person name="Seaver E.C."/>
            <person name="Weisblat D.A."/>
            <person name="Putnam N.H."/>
            <person name="Grigoriev I.V."/>
            <person name="Rokhsar D.S."/>
        </authorList>
    </citation>
    <scope>NUCLEOTIDE SEQUENCE</scope>
    <source>
        <strain evidence="14">I ESC-2004</strain>
    </source>
</reference>
<keyword evidence="7 9" id="KW-0675">Receptor</keyword>
<name>R7URM8_CAPTE</name>
<dbReference type="PANTHER" id="PTHR24235:SF29">
    <property type="entry name" value="GH23382P"/>
    <property type="match status" value="1"/>
</dbReference>
<dbReference type="OrthoDB" id="9046662at2759"/>
<evidence type="ECO:0000256" key="9">
    <source>
        <dbReference type="RuleBase" id="RU000688"/>
    </source>
</evidence>
<accession>R7URM8</accession>
<proteinExistence type="inferred from homology"/>
<dbReference type="SMART" id="SM01381">
    <property type="entry name" value="7TM_GPCR_Srsx"/>
    <property type="match status" value="1"/>
</dbReference>
<keyword evidence="14" id="KW-1185">Reference proteome</keyword>
<evidence type="ECO:0000259" key="11">
    <source>
        <dbReference type="PROSITE" id="PS50262"/>
    </source>
</evidence>
<dbReference type="PROSITE" id="PS50262">
    <property type="entry name" value="G_PROTEIN_RECEP_F1_2"/>
    <property type="match status" value="1"/>
</dbReference>
<dbReference type="EnsemblMetazoa" id="CapteT160421">
    <property type="protein sequence ID" value="CapteP160421"/>
    <property type="gene ID" value="CapteG160421"/>
</dbReference>
<dbReference type="HOGENOM" id="CLU_009579_6_1_1"/>
<keyword evidence="8 9" id="KW-0807">Transducer</keyword>
<comment type="similarity">
    <text evidence="2 9">Belongs to the G-protein coupled receptor 1 family.</text>
</comment>
<dbReference type="InterPro" id="IPR017452">
    <property type="entry name" value="GPCR_Rhodpsn_7TM"/>
</dbReference>
<keyword evidence="5 9" id="KW-0297">G-protein coupled receptor</keyword>
<keyword evidence="6 10" id="KW-0472">Membrane</keyword>
<keyword evidence="4 10" id="KW-1133">Transmembrane helix</keyword>
<evidence type="ECO:0000256" key="8">
    <source>
        <dbReference type="ARBA" id="ARBA00023224"/>
    </source>
</evidence>
<evidence type="ECO:0000256" key="6">
    <source>
        <dbReference type="ARBA" id="ARBA00023136"/>
    </source>
</evidence>
<dbReference type="PRINTS" id="PR01012">
    <property type="entry name" value="NRPEPTIDEYR"/>
</dbReference>
<dbReference type="InterPro" id="IPR000276">
    <property type="entry name" value="GPCR_Rhodpsn"/>
</dbReference>
<protein>
    <recommendedName>
        <fullName evidence="11">G-protein coupled receptors family 1 profile domain-containing protein</fullName>
    </recommendedName>
</protein>
<comment type="subcellular location">
    <subcellularLocation>
        <location evidence="1">Membrane</location>
        <topology evidence="1">Multi-pass membrane protein</topology>
    </subcellularLocation>
</comment>
<feature type="transmembrane region" description="Helical" evidence="10">
    <location>
        <begin position="290"/>
        <end position="312"/>
    </location>
</feature>
<evidence type="ECO:0000256" key="2">
    <source>
        <dbReference type="ARBA" id="ARBA00010663"/>
    </source>
</evidence>
<dbReference type="Proteomes" id="UP000014760">
    <property type="component" value="Unassembled WGS sequence"/>
</dbReference>
<dbReference type="GO" id="GO:0016020">
    <property type="term" value="C:membrane"/>
    <property type="evidence" value="ECO:0007669"/>
    <property type="project" value="UniProtKB-SubCell"/>
</dbReference>
<reference evidence="12 14" key="2">
    <citation type="journal article" date="2013" name="Nature">
        <title>Insights into bilaterian evolution from three spiralian genomes.</title>
        <authorList>
            <person name="Simakov O."/>
            <person name="Marletaz F."/>
            <person name="Cho S.J."/>
            <person name="Edsinger-Gonzales E."/>
            <person name="Havlak P."/>
            <person name="Hellsten U."/>
            <person name="Kuo D.H."/>
            <person name="Larsson T."/>
            <person name="Lv J."/>
            <person name="Arendt D."/>
            <person name="Savage R."/>
            <person name="Osoegawa K."/>
            <person name="de Jong P."/>
            <person name="Grimwood J."/>
            <person name="Chapman J.A."/>
            <person name="Shapiro H."/>
            <person name="Aerts A."/>
            <person name="Otillar R.P."/>
            <person name="Terry A.Y."/>
            <person name="Boore J.L."/>
            <person name="Grigoriev I.V."/>
            <person name="Lindberg D.R."/>
            <person name="Seaver E.C."/>
            <person name="Weisblat D.A."/>
            <person name="Putnam N.H."/>
            <person name="Rokhsar D.S."/>
        </authorList>
    </citation>
    <scope>NUCLEOTIDE SEQUENCE</scope>
    <source>
        <strain evidence="12 14">I ESC-2004</strain>
    </source>
</reference>
<keyword evidence="3 9" id="KW-0812">Transmembrane</keyword>
<evidence type="ECO:0000256" key="10">
    <source>
        <dbReference type="SAM" id="Phobius"/>
    </source>
</evidence>
<dbReference type="InterPro" id="IPR000611">
    <property type="entry name" value="NPY_rcpt"/>
</dbReference>
<evidence type="ECO:0000313" key="12">
    <source>
        <dbReference type="EMBL" id="ELU08808.1"/>
    </source>
</evidence>
<feature type="transmembrane region" description="Helical" evidence="10">
    <location>
        <begin position="257"/>
        <end position="278"/>
    </location>
</feature>
<dbReference type="STRING" id="283909.R7URM8"/>
<dbReference type="SUPFAM" id="SSF81321">
    <property type="entry name" value="Family A G protein-coupled receptor-like"/>
    <property type="match status" value="1"/>
</dbReference>
<dbReference type="AlphaFoldDB" id="R7URM8"/>
<dbReference type="PANTHER" id="PTHR24235">
    <property type="entry name" value="NEUROPEPTIDE Y RECEPTOR"/>
    <property type="match status" value="1"/>
</dbReference>
<feature type="transmembrane region" description="Helical" evidence="10">
    <location>
        <begin position="124"/>
        <end position="146"/>
    </location>
</feature>
<evidence type="ECO:0000256" key="7">
    <source>
        <dbReference type="ARBA" id="ARBA00023170"/>
    </source>
</evidence>
<dbReference type="GO" id="GO:0004983">
    <property type="term" value="F:neuropeptide Y receptor activity"/>
    <property type="evidence" value="ECO:0007669"/>
    <property type="project" value="InterPro"/>
</dbReference>
<organism evidence="12">
    <name type="scientific">Capitella teleta</name>
    <name type="common">Polychaete worm</name>
    <dbReference type="NCBI Taxonomy" id="283909"/>
    <lineage>
        <taxon>Eukaryota</taxon>
        <taxon>Metazoa</taxon>
        <taxon>Spiralia</taxon>
        <taxon>Lophotrochozoa</taxon>
        <taxon>Annelida</taxon>
        <taxon>Polychaeta</taxon>
        <taxon>Sedentaria</taxon>
        <taxon>Scolecida</taxon>
        <taxon>Capitellidae</taxon>
        <taxon>Capitella</taxon>
    </lineage>
</organism>
<dbReference type="OMA" id="FCIENWK"/>
<evidence type="ECO:0000256" key="4">
    <source>
        <dbReference type="ARBA" id="ARBA00022989"/>
    </source>
</evidence>
<feature type="transmembrane region" description="Helical" evidence="10">
    <location>
        <begin position="158"/>
        <end position="183"/>
    </location>
</feature>
<feature type="transmembrane region" description="Helical" evidence="10">
    <location>
        <begin position="47"/>
        <end position="72"/>
    </location>
</feature>
<evidence type="ECO:0000313" key="13">
    <source>
        <dbReference type="EnsemblMetazoa" id="CapteP160421"/>
    </source>
</evidence>
<dbReference type="CDD" id="cd15203">
    <property type="entry name" value="7tmA_NPYR-like"/>
    <property type="match status" value="1"/>
</dbReference>
<sequence>MDVMDLDFLNLDLKFFCDFNSSFNISCVQPNETIDVEDKINEPIVKAVLILLYSIVIILGALLNTLVVSTVIKTKQMWNATNIFIANLATADIFVCVFDLPLSLYQTLTQNWIFGKTLCHIIPMTFGVVVYTSTLSLTMIAIDRFVLIVFPLRKRMTVSLALSLVVVIAMVSMAVASPIAIFATSEDFDIPILNIHKQICREKWPSVQHRRVYTIVTVIAQFFLPLALILVLYVLIFKTLRNRMQNRKSRKTKTTRMLVAVVLVFAMTWTPFHLFAIIMDFKPQLVHGSYIRLIDALLKVIALSSSCINPLLYGWMNDNYRNAFFSIIRKPTATPVNIHREDSDEMTKTTKMTKTITNNSNCASKTAPKKQILQKVNPNSKTCSVEAKNTDEVVPLQEGLKQPAANGEEKCVLVTMENGHCHASVQTPLLP</sequence>
<evidence type="ECO:0000256" key="5">
    <source>
        <dbReference type="ARBA" id="ARBA00023040"/>
    </source>
</evidence>
<dbReference type="Gene3D" id="1.20.1070.10">
    <property type="entry name" value="Rhodopsin 7-helix transmembrane proteins"/>
    <property type="match status" value="1"/>
</dbReference>
<dbReference type="PRINTS" id="PR00237">
    <property type="entry name" value="GPCRRHODOPSN"/>
</dbReference>
<dbReference type="Pfam" id="PF00001">
    <property type="entry name" value="7tm_1"/>
    <property type="match status" value="1"/>
</dbReference>
<dbReference type="PROSITE" id="PS00237">
    <property type="entry name" value="G_PROTEIN_RECEP_F1_1"/>
    <property type="match status" value="1"/>
</dbReference>
<feature type="transmembrane region" description="Helical" evidence="10">
    <location>
        <begin position="212"/>
        <end position="236"/>
    </location>
</feature>
<feature type="transmembrane region" description="Helical" evidence="10">
    <location>
        <begin position="84"/>
        <end position="104"/>
    </location>
</feature>
<evidence type="ECO:0000256" key="3">
    <source>
        <dbReference type="ARBA" id="ARBA00022692"/>
    </source>
</evidence>
<evidence type="ECO:0000313" key="14">
    <source>
        <dbReference type="Proteomes" id="UP000014760"/>
    </source>
</evidence>
<dbReference type="EMBL" id="AMQN01006606">
    <property type="status" value="NOT_ANNOTATED_CDS"/>
    <property type="molecule type" value="Genomic_DNA"/>
</dbReference>
<reference evidence="13" key="3">
    <citation type="submission" date="2015-06" db="UniProtKB">
        <authorList>
            <consortium name="EnsemblMetazoa"/>
        </authorList>
    </citation>
    <scope>IDENTIFICATION</scope>
</reference>
<gene>
    <name evidence="12" type="ORF">CAPTEDRAFT_160421</name>
</gene>